<dbReference type="InterPro" id="IPR003675">
    <property type="entry name" value="Rce1/LyrA-like_dom"/>
</dbReference>
<feature type="transmembrane region" description="Helical" evidence="1">
    <location>
        <begin position="112"/>
        <end position="131"/>
    </location>
</feature>
<keyword evidence="3" id="KW-0482">Metalloprotease</keyword>
<gene>
    <name evidence="3" type="ORF">JNE38_22120</name>
</gene>
<feature type="transmembrane region" description="Helical" evidence="1">
    <location>
        <begin position="201"/>
        <end position="218"/>
    </location>
</feature>
<evidence type="ECO:0000256" key="1">
    <source>
        <dbReference type="SAM" id="Phobius"/>
    </source>
</evidence>
<evidence type="ECO:0000313" key="3">
    <source>
        <dbReference type="EMBL" id="QRG66220.1"/>
    </source>
</evidence>
<organism evidence="3 4">
    <name type="scientific">Brevibacillus choshinensis</name>
    <dbReference type="NCBI Taxonomy" id="54911"/>
    <lineage>
        <taxon>Bacteria</taxon>
        <taxon>Bacillati</taxon>
        <taxon>Bacillota</taxon>
        <taxon>Bacilli</taxon>
        <taxon>Bacillales</taxon>
        <taxon>Paenibacillaceae</taxon>
        <taxon>Brevibacillus</taxon>
    </lineage>
</organism>
<proteinExistence type="predicted"/>
<dbReference type="Proteomes" id="UP000596248">
    <property type="component" value="Chromosome"/>
</dbReference>
<reference evidence="3 4" key="1">
    <citation type="submission" date="2021-01" db="EMBL/GenBank/DDBJ databases">
        <title>Identification of strong promoters based on the transcriptome of Brevibacillus choshinensis.</title>
        <authorList>
            <person name="Yao D."/>
            <person name="Zhang K."/>
            <person name="Wu J."/>
        </authorList>
    </citation>
    <scope>NUCLEOTIDE SEQUENCE [LARGE SCALE GENOMIC DNA]</scope>
    <source>
        <strain evidence="3 4">HPD31-SP3</strain>
    </source>
</reference>
<dbReference type="EMBL" id="CP069127">
    <property type="protein sequence ID" value="QRG66220.1"/>
    <property type="molecule type" value="Genomic_DNA"/>
</dbReference>
<evidence type="ECO:0000259" key="2">
    <source>
        <dbReference type="Pfam" id="PF02517"/>
    </source>
</evidence>
<dbReference type="GO" id="GO:0008237">
    <property type="term" value="F:metallopeptidase activity"/>
    <property type="evidence" value="ECO:0007669"/>
    <property type="project" value="UniProtKB-KW"/>
</dbReference>
<protein>
    <submittedName>
        <fullName evidence="3">CPBP family intramembrane metalloprotease</fullName>
    </submittedName>
</protein>
<keyword evidence="4" id="KW-1185">Reference proteome</keyword>
<feature type="transmembrane region" description="Helical" evidence="1">
    <location>
        <begin position="143"/>
        <end position="162"/>
    </location>
</feature>
<evidence type="ECO:0000313" key="4">
    <source>
        <dbReference type="Proteomes" id="UP000596248"/>
    </source>
</evidence>
<feature type="transmembrane region" description="Helical" evidence="1">
    <location>
        <begin position="168"/>
        <end position="189"/>
    </location>
</feature>
<accession>A0ABX7FMK1</accession>
<keyword evidence="3" id="KW-0645">Protease</keyword>
<sequence length="220" mass="25111">MYLLILLLGPTVMIYLGLQVLANVPITFLLFYSWLFLVPLLDLRFLQKKPWSDAIPAYGLALQRKNLLIGSATGVLFLIVIIGAGSVFHPFLFDREDLIPLLERWHFSGNQAVWLIAILMFINPLLEELYWRGFMHHRLQGRHGKATVVFLTALFYSLYHFLSVVPLFAWPFNVMMVAPVFIAGLIWGCMRQRDSTITGSVLSHILADVGIMSVYLLFLV</sequence>
<name>A0ABX7FMK1_BRECH</name>
<dbReference type="RefSeq" id="WP_203353286.1">
    <property type="nucleotide sequence ID" value="NZ_CP069127.1"/>
</dbReference>
<keyword evidence="1" id="KW-0472">Membrane</keyword>
<keyword evidence="3" id="KW-0378">Hydrolase</keyword>
<feature type="domain" description="CAAX prenyl protease 2/Lysostaphin resistance protein A-like" evidence="2">
    <location>
        <begin position="111"/>
        <end position="209"/>
    </location>
</feature>
<keyword evidence="1" id="KW-1133">Transmembrane helix</keyword>
<dbReference type="Pfam" id="PF02517">
    <property type="entry name" value="Rce1-like"/>
    <property type="match status" value="1"/>
</dbReference>
<keyword evidence="1" id="KW-0812">Transmembrane</keyword>
<feature type="transmembrane region" description="Helical" evidence="1">
    <location>
        <begin position="67"/>
        <end position="92"/>
    </location>
</feature>